<evidence type="ECO:0000256" key="1">
    <source>
        <dbReference type="SAM" id="MobiDB-lite"/>
    </source>
</evidence>
<gene>
    <name evidence="3" type="primary">LOC111439183</name>
</gene>
<keyword evidence="2" id="KW-1185">Reference proteome</keyword>
<dbReference type="GeneID" id="111439183"/>
<feature type="compositionally biased region" description="Polar residues" evidence="1">
    <location>
        <begin position="28"/>
        <end position="38"/>
    </location>
</feature>
<dbReference type="PANTHER" id="PTHR33401">
    <property type="entry name" value="LIGHT-HARVESTING COMPLEX-LIKE PROTEIN OHP2, CHLOROPLASTIC"/>
    <property type="match status" value="1"/>
</dbReference>
<sequence length="132" mass="14756">MRFWMCKIHCPSSLCLCQPSPHIHSTGSVSLDLQNSPHLPSRDVPVIETSGSSVETLEPKRDKGPESEFGNKSSLRKPNSRSGVSKEKHVKTVQWMDFSGKELAEIREFEASEDEDSDYEDEDNGSCICTIL</sequence>
<evidence type="ECO:0000313" key="2">
    <source>
        <dbReference type="Proteomes" id="UP000504609"/>
    </source>
</evidence>
<dbReference type="KEGG" id="cmos:111439183"/>
<feature type="compositionally biased region" description="Basic and acidic residues" evidence="1">
    <location>
        <begin position="57"/>
        <end position="66"/>
    </location>
</feature>
<proteinExistence type="predicted"/>
<dbReference type="Proteomes" id="UP000504609">
    <property type="component" value="Unplaced"/>
</dbReference>
<dbReference type="AlphaFoldDB" id="A0A6J1EXK0"/>
<dbReference type="PANTHER" id="PTHR33401:SF19">
    <property type="entry name" value="(RAPE) HYPOTHETICAL PROTEIN"/>
    <property type="match status" value="1"/>
</dbReference>
<organism evidence="2 3">
    <name type="scientific">Cucurbita moschata</name>
    <name type="common">Winter crookneck squash</name>
    <name type="synonym">Cucurbita pepo var. moschata</name>
    <dbReference type="NCBI Taxonomy" id="3662"/>
    <lineage>
        <taxon>Eukaryota</taxon>
        <taxon>Viridiplantae</taxon>
        <taxon>Streptophyta</taxon>
        <taxon>Embryophyta</taxon>
        <taxon>Tracheophyta</taxon>
        <taxon>Spermatophyta</taxon>
        <taxon>Magnoliopsida</taxon>
        <taxon>eudicotyledons</taxon>
        <taxon>Gunneridae</taxon>
        <taxon>Pentapetalae</taxon>
        <taxon>rosids</taxon>
        <taxon>fabids</taxon>
        <taxon>Cucurbitales</taxon>
        <taxon>Cucurbitaceae</taxon>
        <taxon>Cucurbiteae</taxon>
        <taxon>Cucurbita</taxon>
    </lineage>
</organism>
<evidence type="ECO:0000313" key="3">
    <source>
        <dbReference type="RefSeq" id="XP_022932722.1"/>
    </source>
</evidence>
<reference evidence="3" key="1">
    <citation type="submission" date="2025-08" db="UniProtKB">
        <authorList>
            <consortium name="RefSeq"/>
        </authorList>
    </citation>
    <scope>IDENTIFICATION</scope>
    <source>
        <tissue evidence="3">Young leaves</tissue>
    </source>
</reference>
<name>A0A6J1EXK0_CUCMO</name>
<dbReference type="RefSeq" id="XP_022932722.1">
    <property type="nucleotide sequence ID" value="XM_023076954.1"/>
</dbReference>
<feature type="region of interest" description="Disordered" evidence="1">
    <location>
        <begin position="28"/>
        <end position="88"/>
    </location>
</feature>
<accession>A0A6J1EXK0</accession>
<protein>
    <submittedName>
        <fullName evidence="3">Uncharacterized protein LOC111439183</fullName>
    </submittedName>
</protein>